<keyword evidence="2" id="KW-1185">Reference proteome</keyword>
<accession>A0A380BR58</accession>
<name>A0A380BR58_9GAMM</name>
<sequence>MYDSAVIPSSIYSSKASKLSGLCSGLRYMLVLAVAWLLGGCGQPLPLDKAEYAGEWQSADMYLLIQHDGSVEYQRYDGNSRTSISGGIQKFDGNDFEVGIGFISSRFEVSEPPHRVGSDWQMVVDGVRLTRVSDVQFY</sequence>
<proteinExistence type="predicted"/>
<organism evidence="1 2">
    <name type="scientific">Shewanella algae</name>
    <dbReference type="NCBI Taxonomy" id="38313"/>
    <lineage>
        <taxon>Bacteria</taxon>
        <taxon>Pseudomonadati</taxon>
        <taxon>Pseudomonadota</taxon>
        <taxon>Gammaproteobacteria</taxon>
        <taxon>Alteromonadales</taxon>
        <taxon>Shewanellaceae</taxon>
        <taxon>Shewanella</taxon>
    </lineage>
</organism>
<gene>
    <name evidence="1" type="ORF">NCTC10738_03739</name>
</gene>
<evidence type="ECO:0000313" key="1">
    <source>
        <dbReference type="EMBL" id="SUJ05104.1"/>
    </source>
</evidence>
<dbReference type="Proteomes" id="UP000254069">
    <property type="component" value="Unassembled WGS sequence"/>
</dbReference>
<dbReference type="RefSeq" id="WP_243880344.1">
    <property type="nucleotide sequence ID" value="NZ_JADZHC010000052.1"/>
</dbReference>
<evidence type="ECO:0000313" key="2">
    <source>
        <dbReference type="Proteomes" id="UP000254069"/>
    </source>
</evidence>
<dbReference type="EMBL" id="UGYO01000002">
    <property type="protein sequence ID" value="SUJ05104.1"/>
    <property type="molecule type" value="Genomic_DNA"/>
</dbReference>
<reference evidence="1 2" key="1">
    <citation type="submission" date="2018-06" db="EMBL/GenBank/DDBJ databases">
        <authorList>
            <consortium name="Pathogen Informatics"/>
            <person name="Doyle S."/>
        </authorList>
    </citation>
    <scope>NUCLEOTIDE SEQUENCE [LARGE SCALE GENOMIC DNA]</scope>
    <source>
        <strain evidence="1 2">NCTC10738</strain>
    </source>
</reference>
<protein>
    <submittedName>
        <fullName evidence="1">Uncharacterized protein</fullName>
    </submittedName>
</protein>
<dbReference type="AlphaFoldDB" id="A0A380BR58"/>